<dbReference type="EMBL" id="DRMN01000415">
    <property type="protein sequence ID" value="HFB55556.1"/>
    <property type="molecule type" value="Genomic_DNA"/>
</dbReference>
<dbReference type="GO" id="GO:0001216">
    <property type="term" value="F:DNA-binding transcription activator activity"/>
    <property type="evidence" value="ECO:0007669"/>
    <property type="project" value="InterPro"/>
</dbReference>
<feature type="non-terminal residue" evidence="2">
    <location>
        <position position="1"/>
    </location>
</feature>
<sequence length="60" mass="6783">KIKILISEETDVKSVLSDDKLVELLRAQGIDIARRTVAKYRESLGIPSSVQRRRIMRSGS</sequence>
<dbReference type="GO" id="GO:0016987">
    <property type="term" value="F:sigma factor activity"/>
    <property type="evidence" value="ECO:0007669"/>
    <property type="project" value="InterPro"/>
</dbReference>
<dbReference type="AlphaFoldDB" id="A0A7C3GD43"/>
<dbReference type="PANTHER" id="PTHR32248">
    <property type="entry name" value="RNA POLYMERASE SIGMA-54 FACTOR"/>
    <property type="match status" value="1"/>
</dbReference>
<accession>A0A7C3GD43</accession>
<name>A0A7C3GD43_9PROT</name>
<protein>
    <submittedName>
        <fullName evidence="2">RNA polymerase sigma-54 factor</fullName>
    </submittedName>
</protein>
<evidence type="ECO:0000259" key="1">
    <source>
        <dbReference type="Pfam" id="PF04552"/>
    </source>
</evidence>
<dbReference type="PROSITE" id="PS00718">
    <property type="entry name" value="SIGMA54_2"/>
    <property type="match status" value="1"/>
</dbReference>
<dbReference type="PROSITE" id="PS50044">
    <property type="entry name" value="SIGMA54_3"/>
    <property type="match status" value="1"/>
</dbReference>
<dbReference type="Pfam" id="PF04552">
    <property type="entry name" value="Sigma54_DBD"/>
    <property type="match status" value="1"/>
</dbReference>
<dbReference type="InterPro" id="IPR000394">
    <property type="entry name" value="RNA_pol_sigma_54"/>
</dbReference>
<dbReference type="InterPro" id="IPR007634">
    <property type="entry name" value="RNA_pol_sigma_54_DNA-bd"/>
</dbReference>
<evidence type="ECO:0000313" key="2">
    <source>
        <dbReference type="EMBL" id="HFB55556.1"/>
    </source>
</evidence>
<dbReference type="PANTHER" id="PTHR32248:SF4">
    <property type="entry name" value="RNA POLYMERASE SIGMA-54 FACTOR"/>
    <property type="match status" value="1"/>
</dbReference>
<organism evidence="2">
    <name type="scientific">Hellea balneolensis</name>
    <dbReference type="NCBI Taxonomy" id="287478"/>
    <lineage>
        <taxon>Bacteria</taxon>
        <taxon>Pseudomonadati</taxon>
        <taxon>Pseudomonadota</taxon>
        <taxon>Alphaproteobacteria</taxon>
        <taxon>Maricaulales</taxon>
        <taxon>Robiginitomaculaceae</taxon>
        <taxon>Hellea</taxon>
    </lineage>
</organism>
<gene>
    <name evidence="2" type="ORF">ENJ46_06485</name>
</gene>
<reference evidence="2" key="1">
    <citation type="journal article" date="2020" name="mSystems">
        <title>Genome- and Community-Level Interaction Insights into Carbon Utilization and Element Cycling Functions of Hydrothermarchaeota in Hydrothermal Sediment.</title>
        <authorList>
            <person name="Zhou Z."/>
            <person name="Liu Y."/>
            <person name="Xu W."/>
            <person name="Pan J."/>
            <person name="Luo Z.H."/>
            <person name="Li M."/>
        </authorList>
    </citation>
    <scope>NUCLEOTIDE SEQUENCE [LARGE SCALE GENOMIC DNA]</scope>
    <source>
        <strain evidence="2">HyVt-489</strain>
    </source>
</reference>
<dbReference type="Gene3D" id="1.10.10.60">
    <property type="entry name" value="Homeodomain-like"/>
    <property type="match status" value="1"/>
</dbReference>
<feature type="domain" description="RNA polymerase sigma factor 54 DNA-binding" evidence="1">
    <location>
        <begin position="2"/>
        <end position="54"/>
    </location>
</feature>
<dbReference type="Proteomes" id="UP000886042">
    <property type="component" value="Unassembled WGS sequence"/>
</dbReference>
<comment type="caution">
    <text evidence="2">The sequence shown here is derived from an EMBL/GenBank/DDBJ whole genome shotgun (WGS) entry which is preliminary data.</text>
</comment>
<proteinExistence type="predicted"/>